<name>A0A3E2B4N7_9FIRM</name>
<evidence type="ECO:0000313" key="5">
    <source>
        <dbReference type="EMBL" id="RFT06983.1"/>
    </source>
</evidence>
<dbReference type="InterPro" id="IPR003156">
    <property type="entry name" value="DHHA1_dom"/>
</dbReference>
<accession>A0A3E2B4N7</accession>
<feature type="domain" description="GGDEF" evidence="4">
    <location>
        <begin position="190"/>
        <end position="318"/>
    </location>
</feature>
<dbReference type="InterPro" id="IPR051319">
    <property type="entry name" value="Oligoribo/pAp-PDE_c-di-AMP_PDE"/>
</dbReference>
<sequence>MRQQTFQKALSRMTETGVRLFFAACLLFALLTAIYNIWLCLAELVLILLLYLFFQTGISRRKKEVMAYLDHMTSGVDVASRRTLISSPLPIAIFRPDTDDIIWSNERFLHLTGDPDHLFETKLSALVPSFQSQWLLDGDHLSPEPVPVGDQLYLVFGNLVCTGGQDEFLATTYWVDVTEYARVAEQFDATRPVVGILQVDNYEDLNRGLEEGERSVIRTEINNRLAAWVDPAHGMLCRYDRDHYILLVEAGQFQDFYRRKFSILDEIRQVQSPNGVAATLSIGFGRNGASPRELHEFASLALDMALSRGGDQVVIRDGGEFLFFGGRSKETERRTKVKSRVVASAFSELLASTDQVIVMGHKYPDLDVLGAVAGVCAIARKKGVSIQAVRAPSPYPAEEQTRQLAALPEYQGIFVPPDEALHLAGPNTILVVVDTNRPEQTQVPELLDSGARIVVIDHHRRAASYIEKPALSFHDPYASSASELVAELVQYILDTGDLKRQEAEALLAGIVLDTKGFTMRTGSRTFETAAFLRKSGADTAQVNKFFQNDLRDTVTKFHIIQGAHTYRGSIALALTDRLVGRAIAGQAADELLNIAGIEASFVLFPEAGQAYLSARSNSDVNVQVISEMLGGGGNAATAGAQFPGKTPEEVLPLLKNAIDTYFDDEKS</sequence>
<dbReference type="GO" id="GO:0106409">
    <property type="term" value="F:cyclic-di-AMP phosphodiesterase activity"/>
    <property type="evidence" value="ECO:0007669"/>
    <property type="project" value="RHEA"/>
</dbReference>
<dbReference type="RefSeq" id="WP_021920404.1">
    <property type="nucleotide sequence ID" value="NZ_CAKXKJ010000004.1"/>
</dbReference>
<dbReference type="InterPro" id="IPR000160">
    <property type="entry name" value="GGDEF_dom"/>
</dbReference>
<feature type="binding site" evidence="2">
    <location>
        <position position="434"/>
    </location>
    <ligand>
        <name>Mn(2+)</name>
        <dbReference type="ChEBI" id="CHEBI:29035"/>
        <label>2</label>
    </ligand>
</feature>
<dbReference type="InterPro" id="IPR029787">
    <property type="entry name" value="Nucleotide_cyclase"/>
</dbReference>
<dbReference type="AlphaFoldDB" id="A0A3E2B4N7"/>
<comment type="catalytic activity">
    <reaction evidence="1">
        <text>3',3'-c-di-AMP + H2O = 5'-O-phosphonoadenylyl-(3'-&gt;5')-adenosine + H(+)</text>
        <dbReference type="Rhea" id="RHEA:54420"/>
        <dbReference type="ChEBI" id="CHEBI:15377"/>
        <dbReference type="ChEBI" id="CHEBI:15378"/>
        <dbReference type="ChEBI" id="CHEBI:71500"/>
        <dbReference type="ChEBI" id="CHEBI:138171"/>
    </reaction>
</comment>
<dbReference type="Pfam" id="PF24898">
    <property type="entry name" value="GGDEF_GdpP"/>
    <property type="match status" value="1"/>
</dbReference>
<keyword evidence="1 3" id="KW-0472">Membrane</keyword>
<dbReference type="Pfam" id="PF01368">
    <property type="entry name" value="DHH"/>
    <property type="match status" value="1"/>
</dbReference>
<dbReference type="EC" id="3.1.4.-" evidence="1"/>
<dbReference type="InterPro" id="IPR014528">
    <property type="entry name" value="GdpP/PdeA"/>
</dbReference>
<feature type="binding site" evidence="2">
    <location>
        <position position="361"/>
    </location>
    <ligand>
        <name>Mn(2+)</name>
        <dbReference type="ChEBI" id="CHEBI:29035"/>
        <label>1</label>
    </ligand>
</feature>
<keyword evidence="2" id="KW-0479">Metal-binding</keyword>
<protein>
    <recommendedName>
        <fullName evidence="1">Cyclic-di-AMP phosphodiesterase</fullName>
        <ecNumber evidence="1">3.1.4.-</ecNumber>
    </recommendedName>
</protein>
<comment type="function">
    <text evidence="1">Has phosphodiesterase (PDE) activity against cyclic-di-AMP (c-di-AMP).</text>
</comment>
<feature type="binding site" evidence="2">
    <location>
        <position position="434"/>
    </location>
    <ligand>
        <name>Mn(2+)</name>
        <dbReference type="ChEBI" id="CHEBI:29035"/>
        <label>1</label>
    </ligand>
</feature>
<feature type="binding site" evidence="2">
    <location>
        <position position="458"/>
    </location>
    <ligand>
        <name>Mn(2+)</name>
        <dbReference type="ChEBI" id="CHEBI:29035"/>
        <label>2</label>
    </ligand>
</feature>
<dbReference type="GO" id="GO:0016787">
    <property type="term" value="F:hydrolase activity"/>
    <property type="evidence" value="ECO:0007669"/>
    <property type="project" value="UniProtKB-UniRule"/>
</dbReference>
<dbReference type="PANTHER" id="PTHR47618:SF2">
    <property type="entry name" value="CYCLIC-DI-AMP PHOSPHODIESTERASE GDPP"/>
    <property type="match status" value="1"/>
</dbReference>
<evidence type="ECO:0000256" key="1">
    <source>
        <dbReference type="PIRNR" id="PIRNR026583"/>
    </source>
</evidence>
<proteinExistence type="inferred from homology"/>
<comment type="cofactor">
    <cofactor evidence="2">
        <name>Mn(2+)</name>
        <dbReference type="ChEBI" id="CHEBI:29035"/>
    </cofactor>
    <text evidence="2">For phosphodiesterase activity, probably binds 2 Mn(2+) per subunit.</text>
</comment>
<dbReference type="SUPFAM" id="SSF64182">
    <property type="entry name" value="DHH phosphoesterases"/>
    <property type="match status" value="1"/>
</dbReference>
<keyword evidence="3" id="KW-0812">Transmembrane</keyword>
<dbReference type="Proteomes" id="UP000260649">
    <property type="component" value="Unassembled WGS sequence"/>
</dbReference>
<keyword evidence="3" id="KW-1133">Transmembrane helix</keyword>
<keyword evidence="2" id="KW-0464">Manganese</keyword>
<dbReference type="OrthoDB" id="9759476at2"/>
<feature type="binding site" evidence="2">
    <location>
        <position position="365"/>
    </location>
    <ligand>
        <name>Mn(2+)</name>
        <dbReference type="ChEBI" id="CHEBI:29035"/>
        <label>1</label>
    </ligand>
</feature>
<reference evidence="5 6" key="1">
    <citation type="submission" date="2018-07" db="EMBL/GenBank/DDBJ databases">
        <title>GABA Modulating Bacteria of the Human Gut Microbiota.</title>
        <authorList>
            <person name="Strandwitz P."/>
            <person name="Kim K.H."/>
            <person name="Terekhova D."/>
            <person name="Liu J.K."/>
            <person name="Sharma A."/>
            <person name="Levering J."/>
            <person name="Mcdonald D."/>
            <person name="Dietrich D."/>
            <person name="Ramadhar T.R."/>
            <person name="Lekbua A."/>
            <person name="Mroue N."/>
            <person name="Liston C."/>
            <person name="Stewart E.J."/>
            <person name="Dubin M.J."/>
            <person name="Zengler K."/>
            <person name="Knight R."/>
            <person name="Gilbert J.A."/>
            <person name="Clardy J."/>
            <person name="Lewis K."/>
        </authorList>
    </citation>
    <scope>NUCLEOTIDE SEQUENCE [LARGE SCALE GENOMIC DNA]</scope>
    <source>
        <strain evidence="5 6">KLE1738</strain>
    </source>
</reference>
<dbReference type="InterPro" id="IPR038763">
    <property type="entry name" value="DHH_sf"/>
</dbReference>
<dbReference type="PROSITE" id="PS50887">
    <property type="entry name" value="GGDEF"/>
    <property type="match status" value="1"/>
</dbReference>
<dbReference type="Gene3D" id="3.90.1640.10">
    <property type="entry name" value="inorganic pyrophosphatase (n-terminal core)"/>
    <property type="match status" value="1"/>
</dbReference>
<dbReference type="GO" id="GO:0046872">
    <property type="term" value="F:metal ion binding"/>
    <property type="evidence" value="ECO:0007669"/>
    <property type="project" value="UniProtKB-KW"/>
</dbReference>
<dbReference type="EMBL" id="QQRQ01000005">
    <property type="protein sequence ID" value="RFT06983.1"/>
    <property type="molecule type" value="Genomic_DNA"/>
</dbReference>
<dbReference type="Pfam" id="PF02272">
    <property type="entry name" value="DHHA1"/>
    <property type="match status" value="1"/>
</dbReference>
<evidence type="ECO:0000256" key="3">
    <source>
        <dbReference type="SAM" id="Phobius"/>
    </source>
</evidence>
<keyword evidence="6" id="KW-1185">Reference proteome</keyword>
<dbReference type="GO" id="GO:0005886">
    <property type="term" value="C:plasma membrane"/>
    <property type="evidence" value="ECO:0007669"/>
    <property type="project" value="UniProtKB-SubCell"/>
</dbReference>
<comment type="caution">
    <text evidence="5">The sequence shown here is derived from an EMBL/GenBank/DDBJ whole genome shotgun (WGS) entry which is preliminary data.</text>
</comment>
<gene>
    <name evidence="5" type="ORF">DV520_04615</name>
</gene>
<feature type="binding site" evidence="2">
    <location>
        <position position="513"/>
    </location>
    <ligand>
        <name>Mn(2+)</name>
        <dbReference type="ChEBI" id="CHEBI:29035"/>
        <label>2</label>
    </ligand>
</feature>
<feature type="transmembrane region" description="Helical" evidence="3">
    <location>
        <begin position="21"/>
        <end position="54"/>
    </location>
</feature>
<comment type="similarity">
    <text evidence="1">Belongs to the GdpP/PdeA phosphodiesterase family.</text>
</comment>
<dbReference type="PIRSF" id="PIRSF026583">
    <property type="entry name" value="YybT"/>
    <property type="match status" value="1"/>
</dbReference>
<dbReference type="GO" id="GO:0003676">
    <property type="term" value="F:nucleic acid binding"/>
    <property type="evidence" value="ECO:0007669"/>
    <property type="project" value="UniProtKB-UniRule"/>
</dbReference>
<evidence type="ECO:0000259" key="4">
    <source>
        <dbReference type="PROSITE" id="PS50887"/>
    </source>
</evidence>
<dbReference type="FunFam" id="3.90.1640.10:FF:000002">
    <property type="entry name" value="Cyclic-di-AMP phosphodiesterase"/>
    <property type="match status" value="1"/>
</dbReference>
<dbReference type="SMART" id="SM00267">
    <property type="entry name" value="GGDEF"/>
    <property type="match status" value="1"/>
</dbReference>
<keyword evidence="1" id="KW-0378">Hydrolase</keyword>
<dbReference type="Gene3D" id="3.10.310.30">
    <property type="match status" value="1"/>
</dbReference>
<dbReference type="Gene3D" id="3.30.450.20">
    <property type="entry name" value="PAS domain"/>
    <property type="match status" value="1"/>
</dbReference>
<dbReference type="GeneID" id="97995018"/>
<feature type="binding site" evidence="2">
    <location>
        <position position="367"/>
    </location>
    <ligand>
        <name>Mn(2+)</name>
        <dbReference type="ChEBI" id="CHEBI:29035"/>
        <label>2</label>
    </ligand>
</feature>
<comment type="subcellular location">
    <subcellularLocation>
        <location evidence="1">Cell membrane</location>
    </subcellularLocation>
</comment>
<dbReference type="SUPFAM" id="SSF55073">
    <property type="entry name" value="Nucleotide cyclase"/>
    <property type="match status" value="1"/>
</dbReference>
<dbReference type="PANTHER" id="PTHR47618">
    <property type="entry name" value="BIFUNCTIONAL OLIGORIBONUCLEASE AND PAP PHOSPHATASE NRNA"/>
    <property type="match status" value="1"/>
</dbReference>
<organism evidence="5 6">
    <name type="scientific">Evtepia gabavorous</name>
    <dbReference type="NCBI Taxonomy" id="2211183"/>
    <lineage>
        <taxon>Bacteria</taxon>
        <taxon>Bacillati</taxon>
        <taxon>Bacillota</taxon>
        <taxon>Clostridia</taxon>
        <taxon>Eubacteriales</taxon>
        <taxon>Evtepia</taxon>
    </lineage>
</organism>
<evidence type="ECO:0000256" key="2">
    <source>
        <dbReference type="PIRSR" id="PIRSR026583-50"/>
    </source>
</evidence>
<keyword evidence="1" id="KW-1003">Cell membrane</keyword>
<evidence type="ECO:0000313" key="6">
    <source>
        <dbReference type="Proteomes" id="UP000260649"/>
    </source>
</evidence>
<dbReference type="InterPro" id="IPR001667">
    <property type="entry name" value="DDH_dom"/>
</dbReference>